<dbReference type="Pfam" id="PF04233">
    <property type="entry name" value="Phage_Mu_F"/>
    <property type="match status" value="1"/>
</dbReference>
<dbReference type="PATRIC" id="fig|1339327.3.peg.574"/>
<dbReference type="AlphaFoldDB" id="A0A015YG03"/>
<dbReference type="NCBIfam" id="TIGR01641">
    <property type="entry name" value="phageSPP1_gp7"/>
    <property type="match status" value="1"/>
</dbReference>
<dbReference type="Pfam" id="PF06074">
    <property type="entry name" value="Portal_Mu"/>
    <property type="match status" value="1"/>
</dbReference>
<accession>A0A015YG03</accession>
<dbReference type="InterPro" id="IPR006528">
    <property type="entry name" value="Phage_head_morphogenesis_dom"/>
</dbReference>
<dbReference type="Proteomes" id="UP000022082">
    <property type="component" value="Unassembled WGS sequence"/>
</dbReference>
<dbReference type="Pfam" id="PF18810">
    <property type="entry name" value="PBECR2"/>
    <property type="match status" value="1"/>
</dbReference>
<feature type="domain" description="Phage-Barnase-EndoU-ColicinE5/D-RelE like nuclease 2" evidence="2">
    <location>
        <begin position="723"/>
        <end position="818"/>
    </location>
</feature>
<reference evidence="3 4" key="1">
    <citation type="submission" date="2014-02" db="EMBL/GenBank/DDBJ databases">
        <authorList>
            <person name="Sears C."/>
            <person name="Carroll K."/>
            <person name="Sack B.R."/>
            <person name="Qadri F."/>
            <person name="Myers L.L."/>
            <person name="Chung G.-T."/>
            <person name="Escheverria P."/>
            <person name="Fraser C.M."/>
            <person name="Sadzewicz L."/>
            <person name="Shefchek K.A."/>
            <person name="Tallon L."/>
            <person name="Das S.P."/>
            <person name="Daugherty S."/>
            <person name="Mongodin E.F."/>
        </authorList>
    </citation>
    <scope>NUCLEOTIDE SEQUENCE [LARGE SCALE GENOMIC DNA]</scope>
    <source>
        <strain evidence="3 4">S36L11</strain>
    </source>
</reference>
<evidence type="ECO:0000259" key="2">
    <source>
        <dbReference type="Pfam" id="PF18810"/>
    </source>
</evidence>
<feature type="domain" description="Phage head morphogenesis" evidence="1">
    <location>
        <begin position="517"/>
        <end position="620"/>
    </location>
</feature>
<dbReference type="EMBL" id="JGDJ01000115">
    <property type="protein sequence ID" value="EXZ30872.1"/>
    <property type="molecule type" value="Genomic_DNA"/>
</dbReference>
<name>A0A015YG03_BACFG</name>
<dbReference type="InterPro" id="IPR009279">
    <property type="entry name" value="Portal_Mu"/>
</dbReference>
<dbReference type="InterPro" id="IPR041110">
    <property type="entry name" value="PBECR2"/>
</dbReference>
<comment type="caution">
    <text evidence="3">The sequence shown here is derived from an EMBL/GenBank/DDBJ whole genome shotgun (WGS) entry which is preliminary data.</text>
</comment>
<evidence type="ECO:0000313" key="4">
    <source>
        <dbReference type="Proteomes" id="UP000022082"/>
    </source>
</evidence>
<evidence type="ECO:0000313" key="3">
    <source>
        <dbReference type="EMBL" id="EXZ30872.1"/>
    </source>
</evidence>
<evidence type="ECO:0000259" key="1">
    <source>
        <dbReference type="Pfam" id="PF04233"/>
    </source>
</evidence>
<proteinExistence type="predicted"/>
<protein>
    <submittedName>
        <fullName evidence="3">Phage head morphogenesis, SPP1 gp7 family domain protein</fullName>
    </submittedName>
</protein>
<organism evidence="3 4">
    <name type="scientific">Bacteroides fragilis str. S36L11</name>
    <dbReference type="NCBI Taxonomy" id="1339327"/>
    <lineage>
        <taxon>Bacteria</taxon>
        <taxon>Pseudomonadati</taxon>
        <taxon>Bacteroidota</taxon>
        <taxon>Bacteroidia</taxon>
        <taxon>Bacteroidales</taxon>
        <taxon>Bacteroidaceae</taxon>
        <taxon>Bacteroides</taxon>
    </lineage>
</organism>
<gene>
    <name evidence="3" type="ORF">M136_5361</name>
</gene>
<sequence length="844" mass="95891">MTMANKKKKTATTNAGAKSKEQLVIHQIVVKAPQRKVYDVGNWRTALSSADNGRTKQLYDLLDDIMIDGVLSDAVQKRIDAVTNSELTFQNAAGEEVEEIADLMDTTAWEDLLTEILKKKIYGRSGIEMTFNDGFNVEPIPAKHINLKNRTILRQDTDEIGIPYEGDSQLLILGKDRDFGLLLKAAPYAIYKRGGFGDWSQWIELFGMPQRIGKYNTYDPESRKLLEEAFDKAGSAPYVVIPKEADVETKEGGTGSGSSYNEFRQANNEEMLITILGQTMTTVQGEKGARSLGEVHKEVEEGKNKSDLRYVQRVLNQKVLPMLEARGYPVAGGKFIFPKAAEQLSVAEVVQLSDIMDIPQSYLHEKYSIPVPKDGEPVAKRASSQAAQFDIGEDSEEDTISNADRNFFMRLWDFFVQAPQVGASIGKAPIRLNDNAPMSEKLAARIANGETGKFDAELFSFIATDFLNGVQSAFKRSMNHADVRFAYGLQDDAFITALEMNLFHFSAGKTLAEIQELNKAFRESGNFQEFSKKAEQICGTFNKTWQKTEYETAVLTAESASNYHRLMGKTKMFPYWKYVTAGDEKVREEHRKLDGVILPANDPRWKKIFPPNGWKCRCRVVPLMKHEVEGIDINAMRAIVDEYLGTSEWKMNEAQGWDSNRGETAEVFSKNQHYIRKFPDKAASLLGDLHYNDYGLESFGKKAAAATEKAPVFAGDPNQWRDSHQVMDDYKGRKVQLTEEVFKRHTTKKYEEARVPLVECIPDVLKNPDEVWINDYQKKFDNLNFIKFYEDKVINVVCEVKNGTLYQVTTWFEIEQNANIKVKGRRSRKIDPRWRYRRGLLIKK</sequence>